<keyword evidence="2" id="KW-1185">Reference proteome</keyword>
<organism evidence="1 2">
    <name type="scientific">Dendrolimus kikuchii</name>
    <dbReference type="NCBI Taxonomy" id="765133"/>
    <lineage>
        <taxon>Eukaryota</taxon>
        <taxon>Metazoa</taxon>
        <taxon>Ecdysozoa</taxon>
        <taxon>Arthropoda</taxon>
        <taxon>Hexapoda</taxon>
        <taxon>Insecta</taxon>
        <taxon>Pterygota</taxon>
        <taxon>Neoptera</taxon>
        <taxon>Endopterygota</taxon>
        <taxon>Lepidoptera</taxon>
        <taxon>Glossata</taxon>
        <taxon>Ditrysia</taxon>
        <taxon>Bombycoidea</taxon>
        <taxon>Lasiocampidae</taxon>
        <taxon>Dendrolimus</taxon>
    </lineage>
</organism>
<evidence type="ECO:0000313" key="1">
    <source>
        <dbReference type="EMBL" id="KAJ0170232.1"/>
    </source>
</evidence>
<dbReference type="Proteomes" id="UP000824533">
    <property type="component" value="Linkage Group LG28"/>
</dbReference>
<gene>
    <name evidence="1" type="ORF">K1T71_014160</name>
</gene>
<protein>
    <submittedName>
        <fullName evidence="1">Uncharacterized protein</fullName>
    </submittedName>
</protein>
<comment type="caution">
    <text evidence="1">The sequence shown here is derived from an EMBL/GenBank/DDBJ whole genome shotgun (WGS) entry which is preliminary data.</text>
</comment>
<sequence>MFDMWNSVSSKLEAQSNVQSQQPHTSGGSIKDKCILESYTRGEASPKGFGLVCKRVDTIRYHKRTTTTFSTLVRKKKLPGQDPYSVDTYDLHVLILASTCYKEQNSAGSETAGRHMVEAPQ</sequence>
<accession>A0ACC1CFH3</accession>
<proteinExistence type="predicted"/>
<name>A0ACC1CFH3_9NEOP</name>
<evidence type="ECO:0000313" key="2">
    <source>
        <dbReference type="Proteomes" id="UP000824533"/>
    </source>
</evidence>
<dbReference type="EMBL" id="CM034414">
    <property type="protein sequence ID" value="KAJ0170232.1"/>
    <property type="molecule type" value="Genomic_DNA"/>
</dbReference>
<reference evidence="1 2" key="1">
    <citation type="journal article" date="2021" name="Front. Genet.">
        <title>Chromosome-Level Genome Assembly Reveals Significant Gene Expansion in the Toll and IMD Signaling Pathways of Dendrolimus kikuchii.</title>
        <authorList>
            <person name="Zhou J."/>
            <person name="Wu P."/>
            <person name="Xiong Z."/>
            <person name="Liu N."/>
            <person name="Zhao N."/>
            <person name="Ji M."/>
            <person name="Qiu Y."/>
            <person name="Yang B."/>
        </authorList>
    </citation>
    <scope>NUCLEOTIDE SEQUENCE [LARGE SCALE GENOMIC DNA]</scope>
    <source>
        <strain evidence="1">Ann1</strain>
    </source>
</reference>